<dbReference type="Proteomes" id="UP000789901">
    <property type="component" value="Unassembled WGS sequence"/>
</dbReference>
<accession>A0ABN7VPG3</accession>
<keyword evidence="2" id="KW-1185">Reference proteome</keyword>
<name>A0ABN7VPG3_GIGMA</name>
<gene>
    <name evidence="1" type="ORF">GMARGA_LOCUS20599</name>
</gene>
<protein>
    <submittedName>
        <fullName evidence="1">8228_t:CDS:1</fullName>
    </submittedName>
</protein>
<evidence type="ECO:0000313" key="2">
    <source>
        <dbReference type="Proteomes" id="UP000789901"/>
    </source>
</evidence>
<dbReference type="EMBL" id="CAJVQB010018221">
    <property type="protein sequence ID" value="CAG8786941.1"/>
    <property type="molecule type" value="Genomic_DNA"/>
</dbReference>
<proteinExistence type="predicted"/>
<organism evidence="1 2">
    <name type="scientific">Gigaspora margarita</name>
    <dbReference type="NCBI Taxonomy" id="4874"/>
    <lineage>
        <taxon>Eukaryota</taxon>
        <taxon>Fungi</taxon>
        <taxon>Fungi incertae sedis</taxon>
        <taxon>Mucoromycota</taxon>
        <taxon>Glomeromycotina</taxon>
        <taxon>Glomeromycetes</taxon>
        <taxon>Diversisporales</taxon>
        <taxon>Gigasporaceae</taxon>
        <taxon>Gigaspora</taxon>
    </lineage>
</organism>
<reference evidence="1 2" key="1">
    <citation type="submission" date="2021-06" db="EMBL/GenBank/DDBJ databases">
        <authorList>
            <person name="Kallberg Y."/>
            <person name="Tangrot J."/>
            <person name="Rosling A."/>
        </authorList>
    </citation>
    <scope>NUCLEOTIDE SEQUENCE [LARGE SCALE GENOMIC DNA]</scope>
    <source>
        <strain evidence="1 2">120-4 pot B 10/14</strain>
    </source>
</reference>
<comment type="caution">
    <text evidence="1">The sequence shown here is derived from an EMBL/GenBank/DDBJ whole genome shotgun (WGS) entry which is preliminary data.</text>
</comment>
<feature type="non-terminal residue" evidence="1">
    <location>
        <position position="74"/>
    </location>
</feature>
<evidence type="ECO:0000313" key="1">
    <source>
        <dbReference type="EMBL" id="CAG8786941.1"/>
    </source>
</evidence>
<sequence length="74" mass="8389">MPCYADMIVCVKFVRQGKKSMWAIGAYPLGREDCEIEIVLFVPTNLDDYNLETYAMLEKDCLYSIGGKIVPGVY</sequence>